<keyword evidence="2" id="KW-0486">Methionine biosynthesis</keyword>
<keyword evidence="2 5" id="KW-0012">Acyltransferase</keyword>
<feature type="domain" description="AB hydrolase-1" evidence="4">
    <location>
        <begin position="49"/>
        <end position="350"/>
    </location>
</feature>
<reference evidence="5 6" key="1">
    <citation type="journal article" date="2018" name="J. Microbiol.">
        <title>Baekduia soli gen. nov., sp. nov., a novel bacterium isolated from the soil of Baekdu Mountain and proposal of a novel family name, Baekduiaceae fam. nov.</title>
        <authorList>
            <person name="An D.S."/>
            <person name="Siddiqi M.Z."/>
            <person name="Kim K.H."/>
            <person name="Yu H.S."/>
            <person name="Im W.T."/>
        </authorList>
    </citation>
    <scope>NUCLEOTIDE SEQUENCE [LARGE SCALE GENOMIC DNA]</scope>
    <source>
        <strain evidence="5 6">BR7-21</strain>
    </source>
</reference>
<dbReference type="InterPro" id="IPR008220">
    <property type="entry name" value="HAT_MetX-like"/>
</dbReference>
<dbReference type="SUPFAM" id="SSF53474">
    <property type="entry name" value="alpha/beta-Hydrolases"/>
    <property type="match status" value="1"/>
</dbReference>
<keyword evidence="1 2" id="KW-0808">Transferase</keyword>
<evidence type="ECO:0000256" key="3">
    <source>
        <dbReference type="PIRSR" id="PIRSR000443-1"/>
    </source>
</evidence>
<dbReference type="Gene3D" id="1.10.1740.110">
    <property type="match status" value="1"/>
</dbReference>
<name>A0A5B8U395_9ACTN</name>
<dbReference type="KEGG" id="bsol:FSW04_06965"/>
<dbReference type="Gene3D" id="3.40.50.1820">
    <property type="entry name" value="alpha/beta hydrolase"/>
    <property type="match status" value="1"/>
</dbReference>
<evidence type="ECO:0000259" key="4">
    <source>
        <dbReference type="Pfam" id="PF00561"/>
    </source>
</evidence>
<dbReference type="EMBL" id="CP042430">
    <property type="protein sequence ID" value="QEC47348.1"/>
    <property type="molecule type" value="Genomic_DNA"/>
</dbReference>
<evidence type="ECO:0000256" key="2">
    <source>
        <dbReference type="HAMAP-Rule" id="MF_00296"/>
    </source>
</evidence>
<feature type="active site" evidence="2 3">
    <location>
        <position position="345"/>
    </location>
</feature>
<dbReference type="Pfam" id="PF00561">
    <property type="entry name" value="Abhydrolase_1"/>
    <property type="match status" value="1"/>
</dbReference>
<comment type="similarity">
    <text evidence="2">Belongs to the AB hydrolase superfamily. MetX family.</text>
</comment>
<comment type="subcellular location">
    <subcellularLocation>
        <location evidence="2">Cytoplasm</location>
    </subcellularLocation>
</comment>
<evidence type="ECO:0000256" key="1">
    <source>
        <dbReference type="ARBA" id="ARBA00022679"/>
    </source>
</evidence>
<dbReference type="AlphaFoldDB" id="A0A5B8U395"/>
<dbReference type="OrthoDB" id="9800754at2"/>
<gene>
    <name evidence="2" type="primary">metXS</name>
    <name evidence="5" type="ORF">FSW04_06965</name>
</gene>
<dbReference type="GO" id="GO:0009086">
    <property type="term" value="P:methionine biosynthetic process"/>
    <property type="evidence" value="ECO:0007669"/>
    <property type="project" value="UniProtKB-UniRule"/>
</dbReference>
<dbReference type="NCBIfam" id="NF001209">
    <property type="entry name" value="PRK00175.1"/>
    <property type="match status" value="1"/>
</dbReference>
<keyword evidence="2" id="KW-0963">Cytoplasm</keyword>
<dbReference type="PANTHER" id="PTHR32268">
    <property type="entry name" value="HOMOSERINE O-ACETYLTRANSFERASE"/>
    <property type="match status" value="1"/>
</dbReference>
<dbReference type="GO" id="GO:0008899">
    <property type="term" value="F:homoserine O-succinyltransferase activity"/>
    <property type="evidence" value="ECO:0007669"/>
    <property type="project" value="UniProtKB-UniRule"/>
</dbReference>
<sequence length="368" mass="39305">MAGLAVDGVQRVVLHPEDDPLALACGRTLAPVEVAFTTHGTLDATRSNAVFVCHALTGDAEPAGPDGWWDVMVGPGRPVDTDRFFVICPNLLGGCQGTTGPSSIDPRTGAAHGLRFPPLAVSDLVAVHRRLLAHLGIERLHAAIGGSLGGMQVLQWLLDAPGEIANAVMVCTSPRLTAQNLALSAVARRAILDDPDFCGGDYAAHGVRPDRGLAFARRLAHVTYLSEEGMARKFARAEPPGWEREGDGARWLGPAYDVEGYLEHQAEAFLARFDALTYLYLTRIMDAFDPLGPAARVDPAARALCLSFTSDWRFGPEHGRRLAAGLRAAGAGTVVEELVDSPWGHDSFLLAVPDYLEIVRDFLSSGST</sequence>
<dbReference type="InterPro" id="IPR029058">
    <property type="entry name" value="AB_hydrolase_fold"/>
</dbReference>
<dbReference type="GO" id="GO:0004414">
    <property type="term" value="F:homoserine O-acetyltransferase activity"/>
    <property type="evidence" value="ECO:0007669"/>
    <property type="project" value="TreeGrafter"/>
</dbReference>
<dbReference type="Proteomes" id="UP000321805">
    <property type="component" value="Chromosome"/>
</dbReference>
<dbReference type="RefSeq" id="WP_146917698.1">
    <property type="nucleotide sequence ID" value="NZ_CP042430.1"/>
</dbReference>
<keyword evidence="6" id="KW-1185">Reference proteome</keyword>
<dbReference type="EC" id="2.3.1.46" evidence="2"/>
<dbReference type="InterPro" id="IPR000073">
    <property type="entry name" value="AB_hydrolase_1"/>
</dbReference>
<feature type="site" description="Important for acyl-CoA specificity" evidence="2">
    <location>
        <position position="313"/>
    </location>
</feature>
<comment type="subunit">
    <text evidence="2">Homodimer.</text>
</comment>
<accession>A0A5B8U395</accession>
<protein>
    <recommendedName>
        <fullName evidence="2">Homoserine O-succinyltransferase</fullName>
        <shortName evidence="2">HST</shortName>
        <ecNumber evidence="2">2.3.1.46</ecNumber>
    </recommendedName>
    <alternativeName>
        <fullName evidence="2">Homoserine transsuccinylase</fullName>
        <shortName evidence="2">HTS</shortName>
    </alternativeName>
</protein>
<comment type="catalytic activity">
    <reaction evidence="2">
        <text>L-homoserine + succinyl-CoA = O-succinyl-L-homoserine + CoA</text>
        <dbReference type="Rhea" id="RHEA:22008"/>
        <dbReference type="ChEBI" id="CHEBI:57287"/>
        <dbReference type="ChEBI" id="CHEBI:57292"/>
        <dbReference type="ChEBI" id="CHEBI:57476"/>
        <dbReference type="ChEBI" id="CHEBI:57661"/>
        <dbReference type="EC" id="2.3.1.46"/>
    </reaction>
</comment>
<feature type="active site" evidence="2 3">
    <location>
        <position position="311"/>
    </location>
</feature>
<organism evidence="5 6">
    <name type="scientific">Baekduia soli</name>
    <dbReference type="NCBI Taxonomy" id="496014"/>
    <lineage>
        <taxon>Bacteria</taxon>
        <taxon>Bacillati</taxon>
        <taxon>Actinomycetota</taxon>
        <taxon>Thermoleophilia</taxon>
        <taxon>Solirubrobacterales</taxon>
        <taxon>Baekduiaceae</taxon>
        <taxon>Baekduia</taxon>
    </lineage>
</organism>
<evidence type="ECO:0000313" key="6">
    <source>
        <dbReference type="Proteomes" id="UP000321805"/>
    </source>
</evidence>
<dbReference type="PIRSF" id="PIRSF000443">
    <property type="entry name" value="Homoser_Ac_trans"/>
    <property type="match status" value="1"/>
</dbReference>
<comment type="function">
    <text evidence="2">Transfers a succinyl group from succinyl-CoA to L-homoserine, forming succinyl-L-homoserine.</text>
</comment>
<keyword evidence="2" id="KW-0028">Amino-acid biosynthesis</keyword>
<dbReference type="HAMAP" id="MF_00296">
    <property type="entry name" value="MetX_acyltransf"/>
    <property type="match status" value="1"/>
</dbReference>
<dbReference type="GO" id="GO:0009092">
    <property type="term" value="P:homoserine metabolic process"/>
    <property type="evidence" value="ECO:0007669"/>
    <property type="project" value="TreeGrafter"/>
</dbReference>
<dbReference type="PANTHER" id="PTHR32268:SF11">
    <property type="entry name" value="HOMOSERINE O-ACETYLTRANSFERASE"/>
    <property type="match status" value="1"/>
</dbReference>
<dbReference type="NCBIfam" id="TIGR01392">
    <property type="entry name" value="homoserO_Ac_trn"/>
    <property type="match status" value="1"/>
</dbReference>
<dbReference type="GO" id="GO:0005737">
    <property type="term" value="C:cytoplasm"/>
    <property type="evidence" value="ECO:0007669"/>
    <property type="project" value="UniProtKB-SubCell"/>
</dbReference>
<feature type="binding site" evidence="2">
    <location>
        <position position="346"/>
    </location>
    <ligand>
        <name>substrate</name>
    </ligand>
</feature>
<feature type="binding site" evidence="2">
    <location>
        <position position="217"/>
    </location>
    <ligand>
        <name>substrate</name>
    </ligand>
</feature>
<comment type="pathway">
    <text evidence="2">Amino-acid biosynthesis; L-methionine biosynthesis via de novo pathway; O-succinyl-L-homoserine from L-homoserine: step 1/1.</text>
</comment>
<proteinExistence type="inferred from homology"/>
<evidence type="ECO:0000313" key="5">
    <source>
        <dbReference type="EMBL" id="QEC47348.1"/>
    </source>
</evidence>
<dbReference type="UniPathway" id="UPA00051">
    <property type="reaction ID" value="UER00075"/>
</dbReference>
<comment type="caution">
    <text evidence="2">Lacks conserved residue(s) required for the propagation of feature annotation.</text>
</comment>
<feature type="active site" description="Nucleophile" evidence="2 3">
    <location>
        <position position="147"/>
    </location>
</feature>